<reference evidence="1 2" key="1">
    <citation type="submission" date="2012-05" db="EMBL/GenBank/DDBJ databases">
        <authorList>
            <person name="Hilton J."/>
        </authorList>
    </citation>
    <scope>NUCLEOTIDE SEQUENCE [LARGE SCALE GENOMIC DNA]</scope>
    <source>
        <strain evidence="1 2">HH01</strain>
    </source>
</reference>
<evidence type="ECO:0000313" key="2">
    <source>
        <dbReference type="Proteomes" id="UP000053051"/>
    </source>
</evidence>
<comment type="caution">
    <text evidence="1">The sequence shown here is derived from an EMBL/GenBank/DDBJ whole genome shotgun (WGS) entry which is preliminary data.</text>
</comment>
<reference evidence="2" key="2">
    <citation type="submission" date="2016-01" db="EMBL/GenBank/DDBJ databases">
        <title>Diatom-associated endosymboitic cyanobacterium lacks core nitrogen metabolism enzymes.</title>
        <authorList>
            <person name="Hilton J.A."/>
            <person name="Foster R.A."/>
            <person name="Tripp H.J."/>
            <person name="Carter B.J."/>
            <person name="Zehr J.P."/>
            <person name="Villareal T.A."/>
        </authorList>
    </citation>
    <scope>NUCLEOTIDE SEQUENCE [LARGE SCALE GENOMIC DNA]</scope>
    <source>
        <strain evidence="2">HH01</strain>
    </source>
</reference>
<gene>
    <name evidence="1" type="ORF">RINTHH_2610</name>
</gene>
<evidence type="ECO:0000313" key="1">
    <source>
        <dbReference type="EMBL" id="CCH66416.1"/>
    </source>
</evidence>
<proteinExistence type="predicted"/>
<dbReference type="EMBL" id="CAIY01000012">
    <property type="protein sequence ID" value="CCH66416.1"/>
    <property type="molecule type" value="Genomic_DNA"/>
</dbReference>
<keyword evidence="2" id="KW-1185">Reference proteome</keyword>
<accession>M1X4M7</accession>
<protein>
    <submittedName>
        <fullName evidence="1">Uncharacterized protein</fullName>
    </submittedName>
</protein>
<organism evidence="1 2">
    <name type="scientific">Richelia intracellularis HH01</name>
    <dbReference type="NCBI Taxonomy" id="1165094"/>
    <lineage>
        <taxon>Bacteria</taxon>
        <taxon>Bacillati</taxon>
        <taxon>Cyanobacteriota</taxon>
        <taxon>Cyanophyceae</taxon>
        <taxon>Nostocales</taxon>
        <taxon>Nostocaceae</taxon>
        <taxon>Richelia</taxon>
    </lineage>
</organism>
<sequence>MIIIEVFRNRASIIFISAAKSIVGGFTCCVLDNATKKIPRIAIILI</sequence>
<dbReference type="Proteomes" id="UP000053051">
    <property type="component" value="Unassembled WGS sequence"/>
</dbReference>
<name>M1X4M7_9NOST</name>
<dbReference type="AlphaFoldDB" id="M1X4M7"/>